<protein>
    <submittedName>
        <fullName evidence="2">Uncharacterized protein</fullName>
    </submittedName>
</protein>
<feature type="transmembrane region" description="Helical" evidence="1">
    <location>
        <begin position="45"/>
        <end position="63"/>
    </location>
</feature>
<proteinExistence type="predicted"/>
<keyword evidence="1" id="KW-0812">Transmembrane</keyword>
<dbReference type="EMBL" id="CAAALY010268298">
    <property type="protein sequence ID" value="VEL41191.1"/>
    <property type="molecule type" value="Genomic_DNA"/>
</dbReference>
<reference evidence="2" key="1">
    <citation type="submission" date="2018-11" db="EMBL/GenBank/DDBJ databases">
        <authorList>
            <consortium name="Pathogen Informatics"/>
        </authorList>
    </citation>
    <scope>NUCLEOTIDE SEQUENCE</scope>
</reference>
<sequence length="76" mass="8745">MFTDAFSHLPFKEKSLVPTELLHKYRLIIVWDLFVWYLPCCQPPSWWGGGLAGPAVCALVWYVHAAKCVPVRLICR</sequence>
<gene>
    <name evidence="2" type="ORF">PXEA_LOCUS34631</name>
</gene>
<keyword evidence="1" id="KW-1133">Transmembrane helix</keyword>
<comment type="caution">
    <text evidence="2">The sequence shown here is derived from an EMBL/GenBank/DDBJ whole genome shotgun (WGS) entry which is preliminary data.</text>
</comment>
<organism evidence="2 3">
    <name type="scientific">Protopolystoma xenopodis</name>
    <dbReference type="NCBI Taxonomy" id="117903"/>
    <lineage>
        <taxon>Eukaryota</taxon>
        <taxon>Metazoa</taxon>
        <taxon>Spiralia</taxon>
        <taxon>Lophotrochozoa</taxon>
        <taxon>Platyhelminthes</taxon>
        <taxon>Monogenea</taxon>
        <taxon>Polyopisthocotylea</taxon>
        <taxon>Polystomatidea</taxon>
        <taxon>Polystomatidae</taxon>
        <taxon>Protopolystoma</taxon>
    </lineage>
</organism>
<evidence type="ECO:0000256" key="1">
    <source>
        <dbReference type="SAM" id="Phobius"/>
    </source>
</evidence>
<dbReference type="Proteomes" id="UP000784294">
    <property type="component" value="Unassembled WGS sequence"/>
</dbReference>
<keyword evidence="1" id="KW-0472">Membrane</keyword>
<evidence type="ECO:0000313" key="2">
    <source>
        <dbReference type="EMBL" id="VEL41191.1"/>
    </source>
</evidence>
<accession>A0A3S5BAL8</accession>
<name>A0A3S5BAL8_9PLAT</name>
<evidence type="ECO:0000313" key="3">
    <source>
        <dbReference type="Proteomes" id="UP000784294"/>
    </source>
</evidence>
<keyword evidence="3" id="KW-1185">Reference proteome</keyword>
<dbReference type="AlphaFoldDB" id="A0A3S5BAL8"/>